<feature type="compositionally biased region" description="Polar residues" evidence="1">
    <location>
        <begin position="910"/>
        <end position="920"/>
    </location>
</feature>
<evidence type="ECO:0000259" key="2">
    <source>
        <dbReference type="PROSITE" id="PS52052"/>
    </source>
</evidence>
<dbReference type="Gene3D" id="6.10.250.3170">
    <property type="match status" value="1"/>
</dbReference>
<feature type="region of interest" description="Disordered" evidence="1">
    <location>
        <begin position="634"/>
        <end position="665"/>
    </location>
</feature>
<dbReference type="GO" id="GO:0044545">
    <property type="term" value="C:NSL complex"/>
    <property type="evidence" value="ECO:0007669"/>
    <property type="project" value="TreeGrafter"/>
</dbReference>
<evidence type="ECO:0000313" key="4">
    <source>
        <dbReference type="Proteomes" id="UP000261640"/>
    </source>
</evidence>
<dbReference type="PANTHER" id="PTHR22443">
    <property type="entry name" value="NON-SPECIFIC LETHAL 1, ISOFORM M"/>
    <property type="match status" value="1"/>
</dbReference>
<dbReference type="Proteomes" id="UP000261640">
    <property type="component" value="Unplaced"/>
</dbReference>
<feature type="compositionally biased region" description="Basic residues" evidence="1">
    <location>
        <begin position="652"/>
        <end position="665"/>
    </location>
</feature>
<dbReference type="InterPro" id="IPR029332">
    <property type="entry name" value="PEHE_dom"/>
</dbReference>
<evidence type="ECO:0000256" key="1">
    <source>
        <dbReference type="SAM" id="MobiDB-lite"/>
    </source>
</evidence>
<accession>A0A3Q3MS67</accession>
<dbReference type="RefSeq" id="XP_026152157.1">
    <property type="nucleotide sequence ID" value="XM_026296372.1"/>
</dbReference>
<dbReference type="GeneTree" id="ENSGT00530000063688"/>
<dbReference type="GeneID" id="113123960"/>
<organism evidence="3 4">
    <name type="scientific">Mastacembelus armatus</name>
    <name type="common">zig-zag eel</name>
    <dbReference type="NCBI Taxonomy" id="205130"/>
    <lineage>
        <taxon>Eukaryota</taxon>
        <taxon>Metazoa</taxon>
        <taxon>Chordata</taxon>
        <taxon>Craniata</taxon>
        <taxon>Vertebrata</taxon>
        <taxon>Euteleostomi</taxon>
        <taxon>Actinopterygii</taxon>
        <taxon>Neopterygii</taxon>
        <taxon>Teleostei</taxon>
        <taxon>Neoteleostei</taxon>
        <taxon>Acanthomorphata</taxon>
        <taxon>Anabantaria</taxon>
        <taxon>Synbranchiformes</taxon>
        <taxon>Mastacembelidae</taxon>
        <taxon>Mastacembelus</taxon>
    </lineage>
</organism>
<dbReference type="Pfam" id="PF15275">
    <property type="entry name" value="PEHE"/>
    <property type="match status" value="1"/>
</dbReference>
<feature type="region of interest" description="Disordered" evidence="1">
    <location>
        <begin position="831"/>
        <end position="892"/>
    </location>
</feature>
<dbReference type="PANTHER" id="PTHR22443:SF16">
    <property type="entry name" value="KAT8 REGULATORY NSL COMPLEX SUBUNIT 1-LIKE PROTEIN"/>
    <property type="match status" value="1"/>
</dbReference>
<dbReference type="AlphaFoldDB" id="A0A3Q3MS67"/>
<feature type="region of interest" description="Disordered" evidence="1">
    <location>
        <begin position="339"/>
        <end position="360"/>
    </location>
</feature>
<evidence type="ECO:0000313" key="3">
    <source>
        <dbReference type="Ensembl" id="ENSMAMP00000027697.1"/>
    </source>
</evidence>
<protein>
    <submittedName>
        <fullName evidence="3">KAT8 regulatory NSL complex subunit 1-like</fullName>
    </submittedName>
</protein>
<feature type="region of interest" description="Disordered" evidence="1">
    <location>
        <begin position="902"/>
        <end position="921"/>
    </location>
</feature>
<dbReference type="SMART" id="SM01300">
    <property type="entry name" value="PEHE"/>
    <property type="match status" value="1"/>
</dbReference>
<dbReference type="PROSITE" id="PS52052">
    <property type="entry name" value="PEHE"/>
    <property type="match status" value="1"/>
</dbReference>
<dbReference type="Ensembl" id="ENSMAMT00000028412.2">
    <property type="protein sequence ID" value="ENSMAMP00000027697.1"/>
    <property type="gene ID" value="ENSMAMG00000018637.2"/>
</dbReference>
<proteinExistence type="predicted"/>
<dbReference type="OrthoDB" id="6022640at2759"/>
<dbReference type="CTD" id="151050"/>
<keyword evidence="4" id="KW-1185">Reference proteome</keyword>
<reference evidence="3" key="1">
    <citation type="submission" date="2025-08" db="UniProtKB">
        <authorList>
            <consortium name="Ensembl"/>
        </authorList>
    </citation>
    <scope>IDENTIFICATION</scope>
</reference>
<dbReference type="InParanoid" id="A0A3Q3MS67"/>
<feature type="domain" description="PEHE" evidence="2">
    <location>
        <begin position="765"/>
        <end position="925"/>
    </location>
</feature>
<dbReference type="STRING" id="205130.ENSMAMP00000027706"/>
<sequence length="945" mass="104461">MAPALTKILRDGHGIHLSSPPASVRMDSNGIPMRSTGLEPHMRSAEDGDPKKMWLNLSLFPSLDSCLSASPQDVSANHVLSPRLQASAGQCETLLLPSPTSLLSLLSFNKGLRDSHQVGSVLPGVPDMFLGLIPEHNSQEAYLLHGSTAAPECGPDGSDVHHSPLTLTSVLPLYSLGEVKSDGCVPFFAPPPTLTQEKVAGMGCDPPASLQHCSDRVNFDHLASGAVLEEAVKEQLSRQAGLRNRASRLQKRLQAILGEHTLLHCNQQLDGLEKHCQARDVSLDSLDTLYAGVLPPQAGSKPHFSGLESSTASSSFTELREFSRCSQVVLRGLQEALDSEATASSSSDEESEEYKSQGKTKTSHINSWERQWLEERAELGSRWSWLQLRLAELEGRIQQLVELHKHIHSTKGGVVLAESQPLTDRQIQQTLLREMAGLSCTGTGSDTEPCSPTRLLHNIERQSAQLSQIVNSLMPPLSVSPLSKQAQTWKDRTTFTSDQKGDNVFGPGSSKRRRLGSRRLFKADVCARTRPLVTYHKPRLFIFNTYHSGSLQNSGQSTLSSSLSSSSCSCCSSCDPVVLCSDPDCSSGCTLSSKSPTSRPHPVLSLSSDTPLSHHLQRALAREKWSQRPLVVNAQSPTPAPYTRHSSTPLHNSHRYKQHAKHHKRKVMGLSPITIAQSQHKRANRKKRKRRHVNRLIEDDEDVLYQFCDIEESSDEVQEESYRQVPQKQASQGFVRKRQGESVYNINNIVIPLSLAKVEKLQYKDILTPSWRVVDTQCLIENEADMQDDHGEEQVEDLSHQVFAQRHMALEKREKLRWSSWGKRKYCRHPTRSGSRLSGSGAGMYTSGEESSMEWSGAQLDTDEQPSSEEWLPETPWEPRAFPLDEDEEEALLSDQLEKISSRRSECKFDSSTPKNSISHLSPAWASGAALPSGGKSMSITPNGS</sequence>
<dbReference type="InterPro" id="IPR026180">
    <property type="entry name" value="NSL1"/>
</dbReference>
<reference evidence="3" key="2">
    <citation type="submission" date="2025-09" db="UniProtKB">
        <authorList>
            <consortium name="Ensembl"/>
        </authorList>
    </citation>
    <scope>IDENTIFICATION</scope>
</reference>
<name>A0A3Q3MS67_9TELE</name>
<dbReference type="GO" id="GO:0035035">
    <property type="term" value="F:histone acetyltransferase binding"/>
    <property type="evidence" value="ECO:0007669"/>
    <property type="project" value="TreeGrafter"/>
</dbReference>